<dbReference type="AlphaFoldDB" id="A0A344URH1"/>
<organism evidence="1 2">
    <name type="scientific">Acidipropionibacterium virtanenii</name>
    <dbReference type="NCBI Taxonomy" id="2057246"/>
    <lineage>
        <taxon>Bacteria</taxon>
        <taxon>Bacillati</taxon>
        <taxon>Actinomycetota</taxon>
        <taxon>Actinomycetes</taxon>
        <taxon>Propionibacteriales</taxon>
        <taxon>Propionibacteriaceae</taxon>
        <taxon>Acidipropionibacterium</taxon>
    </lineage>
</organism>
<reference evidence="1 2" key="1">
    <citation type="submission" date="2017-12" db="EMBL/GenBank/DDBJ databases">
        <title>The whole genome sequence of the Acidipropionibacterium virtanenii sp. nov. type strain JS278.</title>
        <authorList>
            <person name="Laine P."/>
            <person name="Deptula P."/>
            <person name="Varmanen P."/>
            <person name="Auvinen P."/>
        </authorList>
    </citation>
    <scope>NUCLEOTIDE SEQUENCE [LARGE SCALE GENOMIC DNA]</scope>
    <source>
        <strain evidence="1 2">JS278</strain>
    </source>
</reference>
<accession>A0A344URH1</accession>
<protein>
    <submittedName>
        <fullName evidence="1">Uncharacterized protein</fullName>
    </submittedName>
</protein>
<dbReference type="RefSeq" id="WP_147243142.1">
    <property type="nucleotide sequence ID" value="NZ_CP025198.1"/>
</dbReference>
<evidence type="ECO:0000313" key="2">
    <source>
        <dbReference type="Proteomes" id="UP000251995"/>
    </source>
</evidence>
<gene>
    <name evidence="1" type="ORF">JS278_00678</name>
</gene>
<sequence length="295" mass="32149">MRLLPFRVVLPPAVSYDAPTLEVDGRRFGPGDHVVGWNYVTDSTVHGRVTIDPEKVISQSGLSADDGMRRLLAVLRVDCPSTGRRYLWAKPVGVDQRAVDIAVEVPAGQTANDLEVRYEVVLDGPDGAAGNNRAAYLKGSRLFVSDDLYRFRLEGDSALFPVEAVKFRGGEFPVGSAWLVKFQAEDLNAPFLGSVRLFVNRDHPAAEALLGAENTIAQPIMIRDILLQMLMSVALNTSEDAVDEFDEGSTGAALEELCATYLDVTLRGAVDLLRSDPGRVFALLQAGTDFLKEKK</sequence>
<dbReference type="KEGG" id="acij:JS278_00678"/>
<dbReference type="Proteomes" id="UP000251995">
    <property type="component" value="Chromosome"/>
</dbReference>
<keyword evidence="2" id="KW-1185">Reference proteome</keyword>
<dbReference type="OrthoDB" id="4871302at2"/>
<proteinExistence type="predicted"/>
<name>A0A344URH1_9ACTN</name>
<evidence type="ECO:0000313" key="1">
    <source>
        <dbReference type="EMBL" id="AXE37869.1"/>
    </source>
</evidence>
<dbReference type="EMBL" id="CP025198">
    <property type="protein sequence ID" value="AXE37869.1"/>
    <property type="molecule type" value="Genomic_DNA"/>
</dbReference>